<dbReference type="HOGENOM" id="CLU_061901_2_1_4"/>
<reference evidence="3 4" key="1">
    <citation type="journal article" date="2013" name="Genome Biol. Evol.">
        <title>Genome evolution and phylogenomic analysis of candidatus kinetoplastibacterium, the betaproteobacterial endosymbionts of strigomonas and angomonas.</title>
        <authorList>
            <person name="Alves J.M."/>
            <person name="Serrano M.G."/>
            <person name="Maia da Silva F."/>
            <person name="Voegtly L.J."/>
            <person name="Matveyev A.V."/>
            <person name="Teixeira M.M."/>
            <person name="Camargo E.P."/>
            <person name="Buck G.A."/>
        </authorList>
    </citation>
    <scope>NUCLEOTIDE SEQUENCE [LARGE SCALE GENOMIC DNA]</scope>
    <source>
        <strain evidence="3 4">TCC219</strain>
    </source>
</reference>
<comment type="catalytic activity">
    <reaction evidence="2">
        <text>N-terminal N-formyl-L-methionyl-[peptide] + H2O = N-terminal L-methionyl-[peptide] + formate</text>
        <dbReference type="Rhea" id="RHEA:24420"/>
        <dbReference type="Rhea" id="RHEA-COMP:10639"/>
        <dbReference type="Rhea" id="RHEA-COMP:10640"/>
        <dbReference type="ChEBI" id="CHEBI:15377"/>
        <dbReference type="ChEBI" id="CHEBI:15740"/>
        <dbReference type="ChEBI" id="CHEBI:49298"/>
        <dbReference type="ChEBI" id="CHEBI:64731"/>
        <dbReference type="EC" id="3.5.1.88"/>
    </reaction>
</comment>
<keyword evidence="4" id="KW-1185">Reference proteome</keyword>
<dbReference type="CDD" id="cd00487">
    <property type="entry name" value="Pep_deformylase"/>
    <property type="match status" value="1"/>
</dbReference>
<protein>
    <recommendedName>
        <fullName evidence="2">Peptide deformylase</fullName>
        <shortName evidence="2">PDF</shortName>
        <ecNumber evidence="2">3.5.1.88</ecNumber>
    </recommendedName>
    <alternativeName>
        <fullName evidence="2">Polypeptide deformylase</fullName>
    </alternativeName>
</protein>
<dbReference type="GO" id="GO:0042586">
    <property type="term" value="F:peptide deformylase activity"/>
    <property type="evidence" value="ECO:0007669"/>
    <property type="project" value="UniProtKB-UniRule"/>
</dbReference>
<dbReference type="Pfam" id="PF01327">
    <property type="entry name" value="Pep_deformylase"/>
    <property type="match status" value="1"/>
</dbReference>
<dbReference type="Proteomes" id="UP000011658">
    <property type="component" value="Chromosome"/>
</dbReference>
<dbReference type="GO" id="GO:0006412">
    <property type="term" value="P:translation"/>
    <property type="evidence" value="ECO:0007669"/>
    <property type="project" value="UniProtKB-UniRule"/>
</dbReference>
<evidence type="ECO:0000256" key="2">
    <source>
        <dbReference type="HAMAP-Rule" id="MF_00163"/>
    </source>
</evidence>
<dbReference type="InterPro" id="IPR036821">
    <property type="entry name" value="Peptide_deformylase_sf"/>
</dbReference>
<dbReference type="InterPro" id="IPR023635">
    <property type="entry name" value="Peptide_deformylase"/>
</dbReference>
<feature type="active site" evidence="2">
    <location>
        <position position="136"/>
    </location>
</feature>
<dbReference type="PRINTS" id="PR01576">
    <property type="entry name" value="PDEFORMYLASE"/>
</dbReference>
<dbReference type="GO" id="GO:0046872">
    <property type="term" value="F:metal ion binding"/>
    <property type="evidence" value="ECO:0007669"/>
    <property type="project" value="UniProtKB-KW"/>
</dbReference>
<keyword evidence="2" id="KW-0408">Iron</keyword>
<dbReference type="PANTHER" id="PTHR10458">
    <property type="entry name" value="PEPTIDE DEFORMYLASE"/>
    <property type="match status" value="1"/>
</dbReference>
<feature type="binding site" evidence="2">
    <location>
        <position position="93"/>
    </location>
    <ligand>
        <name>Fe cation</name>
        <dbReference type="ChEBI" id="CHEBI:24875"/>
    </ligand>
</feature>
<proteinExistence type="inferred from homology"/>
<dbReference type="RefSeq" id="WP_015389825.1">
    <property type="nucleotide sequence ID" value="NC_020284.1"/>
</dbReference>
<dbReference type="Gene3D" id="3.90.45.10">
    <property type="entry name" value="Peptide deformylase"/>
    <property type="match status" value="1"/>
</dbReference>
<dbReference type="KEGG" id="kga:ST1E_0077"/>
<dbReference type="OrthoDB" id="9804313at2"/>
<name>M1LZ52_9PROT</name>
<comment type="function">
    <text evidence="2">Removes the formyl group from the N-terminal Met of newly synthesized proteins. Requires at least a dipeptide for an efficient rate of reaction. N-terminal L-methionine is a prerequisite for activity but the enzyme has broad specificity at other positions.</text>
</comment>
<organism evidence="3 4">
    <name type="scientific">Candidatus Kinetoplastidibacterium galati TCC219</name>
    <dbReference type="NCBI Taxonomy" id="1208921"/>
    <lineage>
        <taxon>Bacteria</taxon>
        <taxon>Pseudomonadati</taxon>
        <taxon>Pseudomonadota</taxon>
        <taxon>Betaproteobacteria</taxon>
        <taxon>Candidatus Kinetoplastidibacterium</taxon>
    </lineage>
</organism>
<keyword evidence="2" id="KW-0648">Protein biosynthesis</keyword>
<feature type="binding site" evidence="2">
    <location>
        <position position="139"/>
    </location>
    <ligand>
        <name>Fe cation</name>
        <dbReference type="ChEBI" id="CHEBI:24875"/>
    </ligand>
</feature>
<dbReference type="EC" id="3.5.1.88" evidence="2"/>
<dbReference type="PIRSF" id="PIRSF004749">
    <property type="entry name" value="Pep_def"/>
    <property type="match status" value="1"/>
</dbReference>
<evidence type="ECO:0000313" key="3">
    <source>
        <dbReference type="EMBL" id="AGF49341.1"/>
    </source>
</evidence>
<dbReference type="PATRIC" id="fig|1208921.3.peg.632"/>
<comment type="cofactor">
    <cofactor evidence="2">
        <name>Fe(2+)</name>
        <dbReference type="ChEBI" id="CHEBI:29033"/>
    </cofactor>
    <text evidence="2">Binds 1 Fe(2+) ion.</text>
</comment>
<dbReference type="SUPFAM" id="SSF56420">
    <property type="entry name" value="Peptide deformylase"/>
    <property type="match status" value="1"/>
</dbReference>
<dbReference type="AlphaFoldDB" id="M1LZ52"/>
<evidence type="ECO:0000256" key="1">
    <source>
        <dbReference type="ARBA" id="ARBA00010759"/>
    </source>
</evidence>
<dbReference type="NCBIfam" id="TIGR00079">
    <property type="entry name" value="pept_deformyl"/>
    <property type="match status" value="1"/>
</dbReference>
<dbReference type="EMBL" id="CP003806">
    <property type="protein sequence ID" value="AGF49341.1"/>
    <property type="molecule type" value="Genomic_DNA"/>
</dbReference>
<dbReference type="HAMAP" id="MF_00163">
    <property type="entry name" value="Pep_deformylase"/>
    <property type="match status" value="1"/>
</dbReference>
<keyword evidence="2 3" id="KW-0378">Hydrolase</keyword>
<gene>
    <name evidence="2" type="primary">def</name>
    <name evidence="3" type="ORF">ST1E_0077</name>
</gene>
<dbReference type="PANTHER" id="PTHR10458:SF22">
    <property type="entry name" value="PEPTIDE DEFORMYLASE"/>
    <property type="match status" value="1"/>
</dbReference>
<dbReference type="NCBIfam" id="NF001159">
    <property type="entry name" value="PRK00150.1-3"/>
    <property type="match status" value="1"/>
</dbReference>
<accession>M1LZ52</accession>
<dbReference type="eggNOG" id="COG0242">
    <property type="taxonomic scope" value="Bacteria"/>
</dbReference>
<keyword evidence="2" id="KW-0479">Metal-binding</keyword>
<sequence length="178" mass="20219">MALLNILNYPDKRLYNIAKPVSVVDSRVRDIIYDMLETMYNSDGIGLAATQVNIQERIVVIDINNSNGSDFISLINPEIIWRSNEVQIDNEGCLSVPGIYDKVERFSEIVCVAMDKDGNKVKYHADGLFARCIQHEIDHLDGKLFVEYLSSFKQDRIRSRCKKSKTKTIASSAKSTIR</sequence>
<evidence type="ECO:0000313" key="4">
    <source>
        <dbReference type="Proteomes" id="UP000011658"/>
    </source>
</evidence>
<dbReference type="STRING" id="1208921.ST1E_0077"/>
<comment type="similarity">
    <text evidence="1 2">Belongs to the polypeptide deformylase family.</text>
</comment>
<feature type="binding site" evidence="2">
    <location>
        <position position="135"/>
    </location>
    <ligand>
        <name>Fe cation</name>
        <dbReference type="ChEBI" id="CHEBI:24875"/>
    </ligand>
</feature>